<evidence type="ECO:0000313" key="2">
    <source>
        <dbReference type="EMBL" id="KNZ49978.1"/>
    </source>
</evidence>
<feature type="region of interest" description="Disordered" evidence="1">
    <location>
        <begin position="1"/>
        <end position="59"/>
    </location>
</feature>
<gene>
    <name evidence="2" type="ORF">VP01_465g1</name>
</gene>
<dbReference type="VEuPathDB" id="FungiDB:VP01_465g1"/>
<protein>
    <submittedName>
        <fullName evidence="2">Uncharacterized protein</fullName>
    </submittedName>
</protein>
<comment type="caution">
    <text evidence="2">The sequence shown here is derived from an EMBL/GenBank/DDBJ whole genome shotgun (WGS) entry which is preliminary data.</text>
</comment>
<accession>A0A0L6UN68</accession>
<reference evidence="2 3" key="1">
    <citation type="submission" date="2015-08" db="EMBL/GenBank/DDBJ databases">
        <title>Next Generation Sequencing and Analysis of the Genome of Puccinia sorghi L Schw, the Causal Agent of Maize Common Rust.</title>
        <authorList>
            <person name="Rochi L."/>
            <person name="Burguener G."/>
            <person name="Darino M."/>
            <person name="Turjanski A."/>
            <person name="Kreff E."/>
            <person name="Dieguez M.J."/>
            <person name="Sacco F."/>
        </authorList>
    </citation>
    <scope>NUCLEOTIDE SEQUENCE [LARGE SCALE GENOMIC DNA]</scope>
    <source>
        <strain evidence="2 3">RO10H11247</strain>
    </source>
</reference>
<evidence type="ECO:0000256" key="1">
    <source>
        <dbReference type="SAM" id="MobiDB-lite"/>
    </source>
</evidence>
<evidence type="ECO:0000313" key="3">
    <source>
        <dbReference type="Proteomes" id="UP000037035"/>
    </source>
</evidence>
<sequence>MVNTSCNVPGKTYKEDMAEEENDDDTGKNQDKDGDDSNIFLSQKYSKKKNSATNGHESNKFHEFTPNLCFVVRRVTGSSAWQQDLQCVNSIEGRKLEPRIAGYGIC</sequence>
<dbReference type="AlphaFoldDB" id="A0A0L6UN68"/>
<dbReference type="Proteomes" id="UP000037035">
    <property type="component" value="Unassembled WGS sequence"/>
</dbReference>
<keyword evidence="3" id="KW-1185">Reference proteome</keyword>
<dbReference type="EMBL" id="LAVV01009790">
    <property type="protein sequence ID" value="KNZ49978.1"/>
    <property type="molecule type" value="Genomic_DNA"/>
</dbReference>
<organism evidence="2 3">
    <name type="scientific">Puccinia sorghi</name>
    <dbReference type="NCBI Taxonomy" id="27349"/>
    <lineage>
        <taxon>Eukaryota</taxon>
        <taxon>Fungi</taxon>
        <taxon>Dikarya</taxon>
        <taxon>Basidiomycota</taxon>
        <taxon>Pucciniomycotina</taxon>
        <taxon>Pucciniomycetes</taxon>
        <taxon>Pucciniales</taxon>
        <taxon>Pucciniaceae</taxon>
        <taxon>Puccinia</taxon>
    </lineage>
</organism>
<proteinExistence type="predicted"/>
<name>A0A0L6UN68_9BASI</name>